<sequence>MTPPLPSPGTANPPPIDHEQQQEISRLCIQAALLLLQYGAESTLIDQIAFRLGRALGMDAVECALTPNAIVITTLCNNHCITTTRKNFDKGINMSVITSVQHIVIGAERGLYGVRQVRARLDAVKPVKYNRYLVVFMVGLSCASFAHLSGGDPLICGITFIASACGMWVRQILSARQYNPAVVFAVTAFVASMVSGMALKYGWGARPEVAMASSVLLLVPGVPLINSLADILKGHVNMGISRWAVATVLTFSTCLGIVLALSLLNVSAWE</sequence>
<dbReference type="RefSeq" id="WP_067590519.1">
    <property type="nucleotide sequence ID" value="NZ_LXSL01000012.1"/>
</dbReference>
<reference evidence="10" key="1">
    <citation type="submission" date="2016-05" db="EMBL/GenBank/DDBJ databases">
        <title>Draft genome of Corynebacterium afermentans subsp. afermentans LCDC 88199T.</title>
        <authorList>
            <person name="Bernier A.-M."/>
            <person name="Bernard K."/>
        </authorList>
    </citation>
    <scope>NUCLEOTIDE SEQUENCE [LARGE SCALE GENOMIC DNA]</scope>
    <source>
        <strain evidence="10">NML02-A-017</strain>
    </source>
</reference>
<evidence type="ECO:0000259" key="8">
    <source>
        <dbReference type="Pfam" id="PF06738"/>
    </source>
</evidence>
<dbReference type="GO" id="GO:0015744">
    <property type="term" value="P:succinate transport"/>
    <property type="evidence" value="ECO:0007669"/>
    <property type="project" value="TreeGrafter"/>
</dbReference>
<keyword evidence="5 7" id="KW-0472">Membrane</keyword>
<gene>
    <name evidence="9" type="ORF">A7P95_02250</name>
</gene>
<keyword evidence="4 7" id="KW-1133">Transmembrane helix</keyword>
<name>A0A1A9S152_9NEIS</name>
<evidence type="ECO:0000256" key="2">
    <source>
        <dbReference type="ARBA" id="ARBA00022475"/>
    </source>
</evidence>
<dbReference type="InterPro" id="IPR050539">
    <property type="entry name" value="ThrE_Dicarb/AminoAcid_Exp"/>
</dbReference>
<dbReference type="GO" id="GO:0022857">
    <property type="term" value="F:transmembrane transporter activity"/>
    <property type="evidence" value="ECO:0007669"/>
    <property type="project" value="InterPro"/>
</dbReference>
<dbReference type="GO" id="GO:0005886">
    <property type="term" value="C:plasma membrane"/>
    <property type="evidence" value="ECO:0007669"/>
    <property type="project" value="UniProtKB-SubCell"/>
</dbReference>
<dbReference type="Proteomes" id="UP000077885">
    <property type="component" value="Unassembled WGS sequence"/>
</dbReference>
<evidence type="ECO:0000256" key="3">
    <source>
        <dbReference type="ARBA" id="ARBA00022692"/>
    </source>
</evidence>
<dbReference type="STRING" id="1795827.A7P95_02250"/>
<evidence type="ECO:0000313" key="10">
    <source>
        <dbReference type="Proteomes" id="UP000077885"/>
    </source>
</evidence>
<dbReference type="PANTHER" id="PTHR34390:SF2">
    <property type="entry name" value="SUCCINATE TRANSPORTER SUBUNIT YJJP-RELATED"/>
    <property type="match status" value="1"/>
</dbReference>
<dbReference type="OrthoDB" id="9813917at2"/>
<evidence type="ECO:0000256" key="7">
    <source>
        <dbReference type="SAM" id="Phobius"/>
    </source>
</evidence>
<feature type="transmembrane region" description="Helical" evidence="7">
    <location>
        <begin position="209"/>
        <end position="231"/>
    </location>
</feature>
<dbReference type="InterPro" id="IPR010619">
    <property type="entry name" value="ThrE-like_N"/>
</dbReference>
<organism evidence="9 10">
    <name type="scientific">Eikenella longinqua</name>
    <dbReference type="NCBI Taxonomy" id="1795827"/>
    <lineage>
        <taxon>Bacteria</taxon>
        <taxon>Pseudomonadati</taxon>
        <taxon>Pseudomonadota</taxon>
        <taxon>Betaproteobacteria</taxon>
        <taxon>Neisseriales</taxon>
        <taxon>Neisseriaceae</taxon>
        <taxon>Eikenella</taxon>
    </lineage>
</organism>
<evidence type="ECO:0000313" key="9">
    <source>
        <dbReference type="EMBL" id="OAM30843.1"/>
    </source>
</evidence>
<evidence type="ECO:0000256" key="1">
    <source>
        <dbReference type="ARBA" id="ARBA00004651"/>
    </source>
</evidence>
<comment type="similarity">
    <text evidence="6">Belongs to the ThrE exporter (TC 2.A.79) family.</text>
</comment>
<feature type="transmembrane region" description="Helical" evidence="7">
    <location>
        <begin position="243"/>
        <end position="264"/>
    </location>
</feature>
<dbReference type="AlphaFoldDB" id="A0A1A9S152"/>
<evidence type="ECO:0000256" key="5">
    <source>
        <dbReference type="ARBA" id="ARBA00023136"/>
    </source>
</evidence>
<dbReference type="PANTHER" id="PTHR34390">
    <property type="entry name" value="UPF0442 PROTEIN YJJB-RELATED"/>
    <property type="match status" value="1"/>
</dbReference>
<feature type="transmembrane region" description="Helical" evidence="7">
    <location>
        <begin position="181"/>
        <end position="203"/>
    </location>
</feature>
<keyword evidence="10" id="KW-1185">Reference proteome</keyword>
<accession>A0A1A9S152</accession>
<comment type="caution">
    <text evidence="9">The sequence shown here is derived from an EMBL/GenBank/DDBJ whole genome shotgun (WGS) entry which is preliminary data.</text>
</comment>
<comment type="subcellular location">
    <subcellularLocation>
        <location evidence="1">Cell membrane</location>
        <topology evidence="1">Multi-pass membrane protein</topology>
    </subcellularLocation>
</comment>
<dbReference type="EMBL" id="LXSL01000012">
    <property type="protein sequence ID" value="OAM30843.1"/>
    <property type="molecule type" value="Genomic_DNA"/>
</dbReference>
<feature type="domain" description="Threonine/serine exporter-like N-terminal" evidence="8">
    <location>
        <begin position="26"/>
        <end position="263"/>
    </location>
</feature>
<evidence type="ECO:0000256" key="6">
    <source>
        <dbReference type="ARBA" id="ARBA00034125"/>
    </source>
</evidence>
<keyword evidence="3 7" id="KW-0812">Transmembrane</keyword>
<dbReference type="Pfam" id="PF06738">
    <property type="entry name" value="ThrE"/>
    <property type="match status" value="1"/>
</dbReference>
<evidence type="ECO:0000256" key="4">
    <source>
        <dbReference type="ARBA" id="ARBA00022989"/>
    </source>
</evidence>
<protein>
    <recommendedName>
        <fullName evidence="8">Threonine/serine exporter-like N-terminal domain-containing protein</fullName>
    </recommendedName>
</protein>
<proteinExistence type="inferred from homology"/>
<keyword evidence="2" id="KW-1003">Cell membrane</keyword>